<evidence type="ECO:0000313" key="3">
    <source>
        <dbReference type="Proteomes" id="UP000070092"/>
    </source>
</evidence>
<proteinExistence type="predicted"/>
<protein>
    <submittedName>
        <fullName evidence="2">Uncharacterized protein</fullName>
    </submittedName>
</protein>
<dbReference type="AlphaFoldDB" id="A0A133KQL0"/>
<evidence type="ECO:0000256" key="1">
    <source>
        <dbReference type="SAM" id="MobiDB-lite"/>
    </source>
</evidence>
<feature type="region of interest" description="Disordered" evidence="1">
    <location>
        <begin position="1"/>
        <end position="78"/>
    </location>
</feature>
<organism evidence="2 3">
    <name type="scientific">Bifidobacterium bifidum</name>
    <dbReference type="NCBI Taxonomy" id="1681"/>
    <lineage>
        <taxon>Bacteria</taxon>
        <taxon>Bacillati</taxon>
        <taxon>Actinomycetota</taxon>
        <taxon>Actinomycetes</taxon>
        <taxon>Bifidobacteriales</taxon>
        <taxon>Bifidobacteriaceae</taxon>
        <taxon>Bifidobacterium</taxon>
    </lineage>
</organism>
<sequence>MTASRKSLENKGFYRPRHCASPRTVTVPAHSDGQIIHQTKRHPHRENDAIPARPNRMIRSPGARREAIGDCSEEPLTE</sequence>
<name>A0A133KQL0_BIFBI</name>
<comment type="caution">
    <text evidence="2">The sequence shown here is derived from an EMBL/GenBank/DDBJ whole genome shotgun (WGS) entry which is preliminary data.</text>
</comment>
<dbReference type="EMBL" id="LRPO01000024">
    <property type="protein sequence ID" value="KWZ81766.1"/>
    <property type="molecule type" value="Genomic_DNA"/>
</dbReference>
<accession>A0A133KQL0</accession>
<evidence type="ECO:0000313" key="2">
    <source>
        <dbReference type="EMBL" id="KWZ81766.1"/>
    </source>
</evidence>
<gene>
    <name evidence="2" type="ORF">HMPREF3196_00895</name>
</gene>
<reference evidence="2 3" key="1">
    <citation type="submission" date="2016-01" db="EMBL/GenBank/DDBJ databases">
        <authorList>
            <person name="Oliw E.H."/>
        </authorList>
    </citation>
    <scope>NUCLEOTIDE SEQUENCE [LARGE SCALE GENOMIC DNA]</scope>
    <source>
        <strain evidence="2 3">MJR8628B</strain>
    </source>
</reference>
<dbReference type="Proteomes" id="UP000070092">
    <property type="component" value="Unassembled WGS sequence"/>
</dbReference>
<dbReference type="PATRIC" id="fig|1681.53.peg.879"/>